<protein>
    <submittedName>
        <fullName evidence="1">Uncharacterized protein</fullName>
    </submittedName>
</protein>
<feature type="non-terminal residue" evidence="1">
    <location>
        <position position="83"/>
    </location>
</feature>
<proteinExistence type="predicted"/>
<evidence type="ECO:0000313" key="2">
    <source>
        <dbReference type="Proteomes" id="UP000242699"/>
    </source>
</evidence>
<dbReference type="EMBL" id="PXYT01000131">
    <property type="protein sequence ID" value="PSR21557.1"/>
    <property type="molecule type" value="Genomic_DNA"/>
</dbReference>
<name>A0A2T2WH40_9FIRM</name>
<accession>A0A2T2WH40</accession>
<dbReference type="Proteomes" id="UP000242699">
    <property type="component" value="Unassembled WGS sequence"/>
</dbReference>
<organism evidence="1 2">
    <name type="scientific">Sulfobacillus benefaciens</name>
    <dbReference type="NCBI Taxonomy" id="453960"/>
    <lineage>
        <taxon>Bacteria</taxon>
        <taxon>Bacillati</taxon>
        <taxon>Bacillota</taxon>
        <taxon>Clostridia</taxon>
        <taxon>Eubacteriales</taxon>
        <taxon>Clostridiales Family XVII. Incertae Sedis</taxon>
        <taxon>Sulfobacillus</taxon>
    </lineage>
</organism>
<evidence type="ECO:0000313" key="1">
    <source>
        <dbReference type="EMBL" id="PSR21557.1"/>
    </source>
</evidence>
<comment type="caution">
    <text evidence="1">The sequence shown here is derived from an EMBL/GenBank/DDBJ whole genome shotgun (WGS) entry which is preliminary data.</text>
</comment>
<dbReference type="AlphaFoldDB" id="A0A2T2WH40"/>
<gene>
    <name evidence="1" type="ORF">C7B43_21220</name>
</gene>
<sequence>MSAVDIDSTDVENAIDTYDQRLGATNPSVLRSSATISPMISPNIVIGFTYAGGFRHRDGLRGITTTQCQQKLLTPGRVKRVGV</sequence>
<reference evidence="1 2" key="1">
    <citation type="journal article" date="2014" name="BMC Genomics">
        <title>Comparison of environmental and isolate Sulfobacillus genomes reveals diverse carbon, sulfur, nitrogen, and hydrogen metabolisms.</title>
        <authorList>
            <person name="Justice N.B."/>
            <person name="Norman A."/>
            <person name="Brown C.T."/>
            <person name="Singh A."/>
            <person name="Thomas B.C."/>
            <person name="Banfield J.F."/>
        </authorList>
    </citation>
    <scope>NUCLEOTIDE SEQUENCE [LARGE SCALE GENOMIC DNA]</scope>
    <source>
        <strain evidence="1">AMDSBA1</strain>
    </source>
</reference>